<organism evidence="3 4">
    <name type="scientific">Psilocybe cyanescens</name>
    <dbReference type="NCBI Taxonomy" id="93625"/>
    <lineage>
        <taxon>Eukaryota</taxon>
        <taxon>Fungi</taxon>
        <taxon>Dikarya</taxon>
        <taxon>Basidiomycota</taxon>
        <taxon>Agaricomycotina</taxon>
        <taxon>Agaricomycetes</taxon>
        <taxon>Agaricomycetidae</taxon>
        <taxon>Agaricales</taxon>
        <taxon>Agaricineae</taxon>
        <taxon>Strophariaceae</taxon>
        <taxon>Psilocybe</taxon>
    </lineage>
</organism>
<proteinExistence type="predicted"/>
<dbReference type="STRING" id="93625.A0A409X339"/>
<accession>A0A409X339</accession>
<dbReference type="Gene3D" id="2.60.40.420">
    <property type="entry name" value="Cupredoxins - blue copper proteins"/>
    <property type="match status" value="1"/>
</dbReference>
<dbReference type="AlphaFoldDB" id="A0A409X339"/>
<keyword evidence="2" id="KW-0732">Signal</keyword>
<evidence type="ECO:0000313" key="4">
    <source>
        <dbReference type="Proteomes" id="UP000283269"/>
    </source>
</evidence>
<feature type="region of interest" description="Disordered" evidence="1">
    <location>
        <begin position="142"/>
        <end position="189"/>
    </location>
</feature>
<sequence length="215" mass="21301">MHFFTSFIASASVLATAVSAATYTVTVGSNAGLTYEPSSLSGVLAGDKISFKFLSKNHTLTQSTFATPCVAKADGVDSGYVPVAAGATSFPEWTIQIDNVTAPLWFYCAQGAHCKAGMVFAINPTPERTFASFLAAAKGEATTGTGATTGSTATPGGTGANTNSTTTPGGTGAAGAGNTTDSANAGSTPDSGAFAVSAQKVTTFLVALGVVGLML</sequence>
<feature type="chain" id="PRO_5019095993" description="Phytocyanin domain-containing protein" evidence="2">
    <location>
        <begin position="21"/>
        <end position="215"/>
    </location>
</feature>
<gene>
    <name evidence="3" type="ORF">CVT25_004174</name>
</gene>
<feature type="compositionally biased region" description="Low complexity" evidence="1">
    <location>
        <begin position="142"/>
        <end position="168"/>
    </location>
</feature>
<dbReference type="EMBL" id="NHYD01002743">
    <property type="protein sequence ID" value="PPQ85167.1"/>
    <property type="molecule type" value="Genomic_DNA"/>
</dbReference>
<feature type="compositionally biased region" description="Low complexity" evidence="1">
    <location>
        <begin position="176"/>
        <end position="186"/>
    </location>
</feature>
<feature type="signal peptide" evidence="2">
    <location>
        <begin position="1"/>
        <end position="20"/>
    </location>
</feature>
<keyword evidence="4" id="KW-1185">Reference proteome</keyword>
<dbReference type="InParanoid" id="A0A409X339"/>
<comment type="caution">
    <text evidence="3">The sequence shown here is derived from an EMBL/GenBank/DDBJ whole genome shotgun (WGS) entry which is preliminary data.</text>
</comment>
<dbReference type="OrthoDB" id="1921208at2759"/>
<evidence type="ECO:0000313" key="3">
    <source>
        <dbReference type="EMBL" id="PPQ85167.1"/>
    </source>
</evidence>
<dbReference type="InterPro" id="IPR052953">
    <property type="entry name" value="Ser-rich/MCO-related"/>
</dbReference>
<reference evidence="3 4" key="1">
    <citation type="journal article" date="2018" name="Evol. Lett.">
        <title>Horizontal gene cluster transfer increased hallucinogenic mushroom diversity.</title>
        <authorList>
            <person name="Reynolds H.T."/>
            <person name="Vijayakumar V."/>
            <person name="Gluck-Thaler E."/>
            <person name="Korotkin H.B."/>
            <person name="Matheny P.B."/>
            <person name="Slot J.C."/>
        </authorList>
    </citation>
    <scope>NUCLEOTIDE SEQUENCE [LARGE SCALE GENOMIC DNA]</scope>
    <source>
        <strain evidence="3 4">2631</strain>
    </source>
</reference>
<name>A0A409X339_PSICY</name>
<dbReference type="InterPro" id="IPR008972">
    <property type="entry name" value="Cupredoxin"/>
</dbReference>
<evidence type="ECO:0000256" key="1">
    <source>
        <dbReference type="SAM" id="MobiDB-lite"/>
    </source>
</evidence>
<dbReference type="PANTHER" id="PTHR34883">
    <property type="entry name" value="SERINE-RICH PROTEIN, PUTATIVE-RELATED-RELATED"/>
    <property type="match status" value="1"/>
</dbReference>
<evidence type="ECO:0008006" key="5">
    <source>
        <dbReference type="Google" id="ProtNLM"/>
    </source>
</evidence>
<evidence type="ECO:0000256" key="2">
    <source>
        <dbReference type="SAM" id="SignalP"/>
    </source>
</evidence>
<dbReference type="Proteomes" id="UP000283269">
    <property type="component" value="Unassembled WGS sequence"/>
</dbReference>
<dbReference type="PANTHER" id="PTHR34883:SF4">
    <property type="entry name" value="CUPREDOXIN"/>
    <property type="match status" value="1"/>
</dbReference>
<dbReference type="CDD" id="cd00920">
    <property type="entry name" value="Cupredoxin"/>
    <property type="match status" value="1"/>
</dbReference>
<protein>
    <recommendedName>
        <fullName evidence="5">Phytocyanin domain-containing protein</fullName>
    </recommendedName>
</protein>
<dbReference type="SUPFAM" id="SSF49503">
    <property type="entry name" value="Cupredoxins"/>
    <property type="match status" value="1"/>
</dbReference>